<evidence type="ECO:0000259" key="5">
    <source>
        <dbReference type="Pfam" id="PF13610"/>
    </source>
</evidence>
<dbReference type="PANTHER" id="PTHR35528:SF3">
    <property type="entry name" value="BLL1675 PROTEIN"/>
    <property type="match status" value="1"/>
</dbReference>
<evidence type="ECO:0000256" key="2">
    <source>
        <dbReference type="ARBA" id="ARBA00023125"/>
    </source>
</evidence>
<feature type="region of interest" description="Disordered" evidence="4">
    <location>
        <begin position="97"/>
        <end position="137"/>
    </location>
</feature>
<evidence type="ECO:0000313" key="7">
    <source>
        <dbReference type="Proteomes" id="UP001156882"/>
    </source>
</evidence>
<evidence type="ECO:0000256" key="3">
    <source>
        <dbReference type="ARBA" id="ARBA00023172"/>
    </source>
</evidence>
<dbReference type="InterPro" id="IPR052183">
    <property type="entry name" value="IS_Transposase"/>
</dbReference>
<keyword evidence="3" id="KW-0233">DNA recombination</keyword>
<name>A0ABQ6CDW5_9HYPH</name>
<accession>A0ABQ6CDW5</accession>
<protein>
    <recommendedName>
        <fullName evidence="5">DDE domain-containing protein</fullName>
    </recommendedName>
</protein>
<feature type="compositionally biased region" description="Basic residues" evidence="4">
    <location>
        <begin position="114"/>
        <end position="125"/>
    </location>
</feature>
<keyword evidence="7" id="KW-1185">Reference proteome</keyword>
<dbReference type="InterPro" id="IPR047930">
    <property type="entry name" value="Transpos_IS6"/>
</dbReference>
<evidence type="ECO:0000313" key="6">
    <source>
        <dbReference type="EMBL" id="GLS18551.1"/>
    </source>
</evidence>
<organism evidence="6 7">
    <name type="scientific">Labrys miyagiensis</name>
    <dbReference type="NCBI Taxonomy" id="346912"/>
    <lineage>
        <taxon>Bacteria</taxon>
        <taxon>Pseudomonadati</taxon>
        <taxon>Pseudomonadota</taxon>
        <taxon>Alphaproteobacteria</taxon>
        <taxon>Hyphomicrobiales</taxon>
        <taxon>Xanthobacteraceae</taxon>
        <taxon>Labrys</taxon>
    </lineage>
</organism>
<dbReference type="Proteomes" id="UP001156882">
    <property type="component" value="Unassembled WGS sequence"/>
</dbReference>
<sequence>MASRFVWLLRRRQPRPTGRWHLDEMVVRIAGKRFRLWRAVDGEGEVLDLLVQSRRNSAAAIRLMRKLLRKQGFRPEGIIADQLRSYGAAVRELGLSVRHKQGQRQNNRAGNSHRPTRRREHKMQRFKSPGSAQRFPSAPAAVHNTFNVERHLISQRYLKQLRAAALQQLRRSTAISA</sequence>
<reference evidence="7" key="1">
    <citation type="journal article" date="2019" name="Int. J. Syst. Evol. Microbiol.">
        <title>The Global Catalogue of Microorganisms (GCM) 10K type strain sequencing project: providing services to taxonomists for standard genome sequencing and annotation.</title>
        <authorList>
            <consortium name="The Broad Institute Genomics Platform"/>
            <consortium name="The Broad Institute Genome Sequencing Center for Infectious Disease"/>
            <person name="Wu L."/>
            <person name="Ma J."/>
        </authorList>
    </citation>
    <scope>NUCLEOTIDE SEQUENCE [LARGE SCALE GENOMIC DNA]</scope>
    <source>
        <strain evidence="7">NBRC 101365</strain>
    </source>
</reference>
<keyword evidence="1" id="KW-0815">Transposition</keyword>
<evidence type="ECO:0000256" key="4">
    <source>
        <dbReference type="SAM" id="MobiDB-lite"/>
    </source>
</evidence>
<dbReference type="EMBL" id="BSPC01000014">
    <property type="protein sequence ID" value="GLS18551.1"/>
    <property type="molecule type" value="Genomic_DNA"/>
</dbReference>
<gene>
    <name evidence="6" type="ORF">GCM10007874_15680</name>
</gene>
<evidence type="ECO:0000256" key="1">
    <source>
        <dbReference type="ARBA" id="ARBA00022578"/>
    </source>
</evidence>
<comment type="caution">
    <text evidence="6">The sequence shown here is derived from an EMBL/GenBank/DDBJ whole genome shotgun (WGS) entry which is preliminary data.</text>
</comment>
<keyword evidence="2" id="KW-0238">DNA-binding</keyword>
<dbReference type="InterPro" id="IPR032874">
    <property type="entry name" value="DDE_dom"/>
</dbReference>
<dbReference type="Pfam" id="PF13610">
    <property type="entry name" value="DDE_Tnp_IS240"/>
    <property type="match status" value="1"/>
</dbReference>
<proteinExistence type="predicted"/>
<dbReference type="NCBIfam" id="NF033587">
    <property type="entry name" value="transpos_IS6"/>
    <property type="match status" value="1"/>
</dbReference>
<dbReference type="PANTHER" id="PTHR35528">
    <property type="entry name" value="BLL1675 PROTEIN"/>
    <property type="match status" value="1"/>
</dbReference>
<feature type="domain" description="DDE" evidence="5">
    <location>
        <begin position="19"/>
        <end position="146"/>
    </location>
</feature>